<dbReference type="InterPro" id="IPR001867">
    <property type="entry name" value="OmpR/PhoB-type_DNA-bd"/>
</dbReference>
<evidence type="ECO:0000256" key="11">
    <source>
        <dbReference type="ARBA" id="ARBA00039976"/>
    </source>
</evidence>
<keyword evidence="2" id="KW-0963">Cytoplasm</keyword>
<keyword evidence="4" id="KW-0902">Two-component regulatory system</keyword>
<dbReference type="Pfam" id="PF00072">
    <property type="entry name" value="Response_reg"/>
    <property type="match status" value="1"/>
</dbReference>
<feature type="modified residue" description="4-aspartylphosphate" evidence="12">
    <location>
        <position position="52"/>
    </location>
</feature>
<dbReference type="InterPro" id="IPR036388">
    <property type="entry name" value="WH-like_DNA-bd_sf"/>
</dbReference>
<evidence type="ECO:0000256" key="10">
    <source>
        <dbReference type="ARBA" id="ARBA00037471"/>
    </source>
</evidence>
<keyword evidence="3 12" id="KW-0597">Phosphoprotein</keyword>
<keyword evidence="7 13" id="KW-0238">DNA-binding</keyword>
<dbReference type="CDD" id="cd17574">
    <property type="entry name" value="REC_OmpR"/>
    <property type="match status" value="1"/>
</dbReference>
<dbReference type="Pfam" id="PF00486">
    <property type="entry name" value="Trans_reg_C"/>
    <property type="match status" value="1"/>
</dbReference>
<dbReference type="HOGENOM" id="CLU_000445_30_3_9"/>
<evidence type="ECO:0000256" key="2">
    <source>
        <dbReference type="ARBA" id="ARBA00022490"/>
    </source>
</evidence>
<dbReference type="STRING" id="483937.AMQ84_04015"/>
<evidence type="ECO:0000256" key="4">
    <source>
        <dbReference type="ARBA" id="ARBA00023012"/>
    </source>
</evidence>
<sequence>MFNILVVEDDSKLRQLFCTVLTKNGYRAIPAVNGEDALTVLDKEYIDLIICDIMMPLMDGYELTRTLRDNNNNLPVLMVTARETFADKQQGFLVGIDDYMVKPINVNEMLLRVGALLRRAKIISERRIEWGATILDYDALTVIQGQESILLPQKEFYLLYKLISYPNKIFTKQQLMDEIWGMDTESDEHTVVVHINRLRERFRESTDFEIVTVRGLGYKAVKLG</sequence>
<evidence type="ECO:0000256" key="1">
    <source>
        <dbReference type="ARBA" id="ARBA00004496"/>
    </source>
</evidence>
<dbReference type="InterPro" id="IPR039420">
    <property type="entry name" value="WalR-like"/>
</dbReference>
<evidence type="ECO:0000259" key="14">
    <source>
        <dbReference type="PROSITE" id="PS50110"/>
    </source>
</evidence>
<dbReference type="EMBL" id="LN831776">
    <property type="protein sequence ID" value="CQR58380.1"/>
    <property type="molecule type" value="Genomic_DNA"/>
</dbReference>
<evidence type="ECO:0000256" key="8">
    <source>
        <dbReference type="ARBA" id="ARBA00023159"/>
    </source>
</evidence>
<dbReference type="FunFam" id="3.40.50.2300:FF:000001">
    <property type="entry name" value="DNA-binding response regulator PhoB"/>
    <property type="match status" value="1"/>
</dbReference>
<dbReference type="GO" id="GO:0000976">
    <property type="term" value="F:transcription cis-regulatory region binding"/>
    <property type="evidence" value="ECO:0007669"/>
    <property type="project" value="TreeGrafter"/>
</dbReference>
<dbReference type="InterPro" id="IPR011006">
    <property type="entry name" value="CheY-like_superfamily"/>
</dbReference>
<dbReference type="SUPFAM" id="SSF52172">
    <property type="entry name" value="CheY-like"/>
    <property type="match status" value="1"/>
</dbReference>
<evidence type="ECO:0000256" key="13">
    <source>
        <dbReference type="PROSITE-ProRule" id="PRU01091"/>
    </source>
</evidence>
<evidence type="ECO:0000313" key="17">
    <source>
        <dbReference type="Proteomes" id="UP000033163"/>
    </source>
</evidence>
<evidence type="ECO:0000256" key="7">
    <source>
        <dbReference type="ARBA" id="ARBA00023125"/>
    </source>
</evidence>
<reference evidence="17" key="1">
    <citation type="submission" date="2015-03" db="EMBL/GenBank/DDBJ databases">
        <authorList>
            <person name="Wibberg D."/>
        </authorList>
    </citation>
    <scope>NUCLEOTIDE SEQUENCE [LARGE SCALE GENOMIC DNA]</scope>
</reference>
<dbReference type="PANTHER" id="PTHR48111:SF49">
    <property type="entry name" value="HEME RESPONSE REGULATOR HSSR"/>
    <property type="match status" value="1"/>
</dbReference>
<dbReference type="GO" id="GO:0032993">
    <property type="term" value="C:protein-DNA complex"/>
    <property type="evidence" value="ECO:0007669"/>
    <property type="project" value="TreeGrafter"/>
</dbReference>
<dbReference type="GO" id="GO:0000156">
    <property type="term" value="F:phosphorelay response regulator activity"/>
    <property type="evidence" value="ECO:0007669"/>
    <property type="project" value="TreeGrafter"/>
</dbReference>
<dbReference type="AlphaFoldDB" id="A0A0E4CZA6"/>
<dbReference type="GO" id="GO:0006355">
    <property type="term" value="P:regulation of DNA-templated transcription"/>
    <property type="evidence" value="ECO:0007669"/>
    <property type="project" value="InterPro"/>
</dbReference>
<gene>
    <name evidence="16" type="ORF">PRIO_6011</name>
</gene>
<dbReference type="PANTHER" id="PTHR48111">
    <property type="entry name" value="REGULATOR OF RPOS"/>
    <property type="match status" value="1"/>
</dbReference>
<evidence type="ECO:0000256" key="6">
    <source>
        <dbReference type="ARBA" id="ARBA00023026"/>
    </source>
</evidence>
<keyword evidence="6" id="KW-0843">Virulence</keyword>
<feature type="domain" description="Response regulatory" evidence="14">
    <location>
        <begin position="3"/>
        <end position="117"/>
    </location>
</feature>
<feature type="domain" description="OmpR/PhoB-type" evidence="15">
    <location>
        <begin position="125"/>
        <end position="222"/>
    </location>
</feature>
<evidence type="ECO:0000256" key="3">
    <source>
        <dbReference type="ARBA" id="ARBA00022553"/>
    </source>
</evidence>
<accession>A0A0E4CZA6</accession>
<dbReference type="PROSITE" id="PS50110">
    <property type="entry name" value="RESPONSE_REGULATORY"/>
    <property type="match status" value="1"/>
</dbReference>
<evidence type="ECO:0000259" key="15">
    <source>
        <dbReference type="PROSITE" id="PS51755"/>
    </source>
</evidence>
<keyword evidence="5" id="KW-0805">Transcription regulation</keyword>
<organism evidence="16 17">
    <name type="scientific">Paenibacillus riograndensis SBR5</name>
    <dbReference type="NCBI Taxonomy" id="1073571"/>
    <lineage>
        <taxon>Bacteria</taxon>
        <taxon>Bacillati</taxon>
        <taxon>Bacillota</taxon>
        <taxon>Bacilli</taxon>
        <taxon>Bacillales</taxon>
        <taxon>Paenibacillaceae</taxon>
        <taxon>Paenibacillus</taxon>
        <taxon>Paenibacillus sonchi group</taxon>
    </lineage>
</organism>
<dbReference type="SMART" id="SM00862">
    <property type="entry name" value="Trans_reg_C"/>
    <property type="match status" value="1"/>
</dbReference>
<name>A0A0E4CZA6_9BACL</name>
<keyword evidence="8" id="KW-0010">Activator</keyword>
<dbReference type="Gene3D" id="1.10.10.10">
    <property type="entry name" value="Winged helix-like DNA-binding domain superfamily/Winged helix DNA-binding domain"/>
    <property type="match status" value="1"/>
</dbReference>
<dbReference type="SMART" id="SM00448">
    <property type="entry name" value="REC"/>
    <property type="match status" value="1"/>
</dbReference>
<evidence type="ECO:0000256" key="5">
    <source>
        <dbReference type="ARBA" id="ARBA00023015"/>
    </source>
</evidence>
<evidence type="ECO:0000256" key="12">
    <source>
        <dbReference type="PROSITE-ProRule" id="PRU00169"/>
    </source>
</evidence>
<proteinExistence type="predicted"/>
<keyword evidence="9" id="KW-0804">Transcription</keyword>
<feature type="DNA-binding region" description="OmpR/PhoB-type" evidence="13">
    <location>
        <begin position="125"/>
        <end position="222"/>
    </location>
</feature>
<comment type="function">
    <text evidence="10">Member of the two-component regulatory system HssS/HssR involved in intracellular heme homeostasis and tempering of staphylococcal virulence. Phosphorylated HssR binds to a direct repeat sequence within hrtAB promoter and activates the expression of hrtAB, an efflux pump, in response to extracellular heme, hemin, hemoglobin or blood.</text>
</comment>
<dbReference type="KEGG" id="pri:PRIO_6011"/>
<evidence type="ECO:0000313" key="16">
    <source>
        <dbReference type="EMBL" id="CQR58380.1"/>
    </source>
</evidence>
<dbReference type="CDD" id="cd00383">
    <property type="entry name" value="trans_reg_C"/>
    <property type="match status" value="1"/>
</dbReference>
<dbReference type="GO" id="GO:0005829">
    <property type="term" value="C:cytosol"/>
    <property type="evidence" value="ECO:0007669"/>
    <property type="project" value="TreeGrafter"/>
</dbReference>
<dbReference type="PROSITE" id="PS51755">
    <property type="entry name" value="OMPR_PHOB"/>
    <property type="match status" value="1"/>
</dbReference>
<dbReference type="PATRIC" id="fig|1073571.4.peg.6446"/>
<dbReference type="RefSeq" id="WP_020427120.1">
    <property type="nucleotide sequence ID" value="NZ_AGBD01000290.1"/>
</dbReference>
<protein>
    <recommendedName>
        <fullName evidence="11">Heme response regulator HssR</fullName>
    </recommendedName>
</protein>
<dbReference type="Proteomes" id="UP000033163">
    <property type="component" value="Chromosome I"/>
</dbReference>
<dbReference type="InterPro" id="IPR001789">
    <property type="entry name" value="Sig_transdc_resp-reg_receiver"/>
</dbReference>
<evidence type="ECO:0000256" key="9">
    <source>
        <dbReference type="ARBA" id="ARBA00023163"/>
    </source>
</evidence>
<comment type="subcellular location">
    <subcellularLocation>
        <location evidence="1">Cytoplasm</location>
    </subcellularLocation>
</comment>
<dbReference type="Gene3D" id="3.40.50.2300">
    <property type="match status" value="1"/>
</dbReference>